<keyword evidence="2" id="KW-0378">Hydrolase</keyword>
<feature type="chain" id="PRO_5008626726" description="Glycoside hydrolase family 5 domain-containing protein" evidence="4">
    <location>
        <begin position="24"/>
        <end position="154"/>
    </location>
</feature>
<dbReference type="EMBL" id="KI894020">
    <property type="protein sequence ID" value="OCF26217.1"/>
    <property type="molecule type" value="Genomic_DNA"/>
</dbReference>
<evidence type="ECO:0000256" key="4">
    <source>
        <dbReference type="SAM" id="SignalP"/>
    </source>
</evidence>
<dbReference type="SUPFAM" id="SSF51445">
    <property type="entry name" value="(Trans)glycosidases"/>
    <property type="match status" value="1"/>
</dbReference>
<dbReference type="Gene3D" id="3.20.20.80">
    <property type="entry name" value="Glycosidases"/>
    <property type="match status" value="1"/>
</dbReference>
<gene>
    <name evidence="5" type="ORF">I302_03896</name>
</gene>
<dbReference type="VEuPathDB" id="FungiDB:I302_03896"/>
<dbReference type="GO" id="GO:0009986">
    <property type="term" value="C:cell surface"/>
    <property type="evidence" value="ECO:0007669"/>
    <property type="project" value="TreeGrafter"/>
</dbReference>
<dbReference type="OrthoDB" id="62120at2759"/>
<sequence>MRILHFIPLLVLSFLRLNLEIQASPTSYRGESPRLKVELPSQVDKRQNGHGGGFSWGHDPMRGVNIGGWLVLEPWITPSLFLNKPDWVVDEWTYGIYMNYQNDTMGEIRRHWNTWFKYEEMKDIAAVGLNTIRIQIGFWSVIPLENGEPYLVGQ</sequence>
<proteinExistence type="inferred from homology"/>
<evidence type="ECO:0000256" key="2">
    <source>
        <dbReference type="ARBA" id="ARBA00022801"/>
    </source>
</evidence>
<reference evidence="5" key="1">
    <citation type="submission" date="2013-07" db="EMBL/GenBank/DDBJ databases">
        <title>The Genome Sequence of Cryptococcus bestiolae CBS10118.</title>
        <authorList>
            <consortium name="The Broad Institute Genome Sequencing Platform"/>
            <person name="Cuomo C."/>
            <person name="Litvintseva A."/>
            <person name="Chen Y."/>
            <person name="Heitman J."/>
            <person name="Sun S."/>
            <person name="Springer D."/>
            <person name="Dromer F."/>
            <person name="Young S.K."/>
            <person name="Zeng Q."/>
            <person name="Gargeya S."/>
            <person name="Fitzgerald M."/>
            <person name="Abouelleil A."/>
            <person name="Alvarado L."/>
            <person name="Berlin A.M."/>
            <person name="Chapman S.B."/>
            <person name="Dewar J."/>
            <person name="Goldberg J."/>
            <person name="Griggs A."/>
            <person name="Gujja S."/>
            <person name="Hansen M."/>
            <person name="Howarth C."/>
            <person name="Imamovic A."/>
            <person name="Larimer J."/>
            <person name="McCowan C."/>
            <person name="Murphy C."/>
            <person name="Pearson M."/>
            <person name="Priest M."/>
            <person name="Roberts A."/>
            <person name="Saif S."/>
            <person name="Shea T."/>
            <person name="Sykes S."/>
            <person name="Wortman J."/>
            <person name="Nusbaum C."/>
            <person name="Birren B."/>
        </authorList>
    </citation>
    <scope>NUCLEOTIDE SEQUENCE [LARGE SCALE GENOMIC DNA]</scope>
    <source>
        <strain evidence="5">CBS 10118</strain>
    </source>
</reference>
<evidence type="ECO:0000256" key="1">
    <source>
        <dbReference type="ARBA" id="ARBA00005641"/>
    </source>
</evidence>
<evidence type="ECO:0008006" key="6">
    <source>
        <dbReference type="Google" id="ProtNLM"/>
    </source>
</evidence>
<protein>
    <recommendedName>
        <fullName evidence="6">Glycoside hydrolase family 5 domain-containing protein</fullName>
    </recommendedName>
</protein>
<dbReference type="AlphaFoldDB" id="A0A1B9G5A8"/>
<evidence type="ECO:0000256" key="3">
    <source>
        <dbReference type="ARBA" id="ARBA00023295"/>
    </source>
</evidence>
<dbReference type="PANTHER" id="PTHR31297">
    <property type="entry name" value="GLUCAN ENDO-1,6-BETA-GLUCOSIDASE B"/>
    <property type="match status" value="1"/>
</dbReference>
<evidence type="ECO:0000313" key="5">
    <source>
        <dbReference type="EMBL" id="OCF26217.1"/>
    </source>
</evidence>
<comment type="similarity">
    <text evidence="1">Belongs to the glycosyl hydrolase 5 (cellulase A) family.</text>
</comment>
<reference evidence="5" key="2">
    <citation type="submission" date="2014-01" db="EMBL/GenBank/DDBJ databases">
        <title>Evolution of pathogenesis and genome organization in the Tremellales.</title>
        <authorList>
            <person name="Cuomo C."/>
            <person name="Litvintseva A."/>
            <person name="Heitman J."/>
            <person name="Chen Y."/>
            <person name="Sun S."/>
            <person name="Springer D."/>
            <person name="Dromer F."/>
            <person name="Young S."/>
            <person name="Zeng Q."/>
            <person name="Chapman S."/>
            <person name="Gujja S."/>
            <person name="Saif S."/>
            <person name="Birren B."/>
        </authorList>
    </citation>
    <scope>NUCLEOTIDE SEQUENCE</scope>
    <source>
        <strain evidence="5">CBS 10118</strain>
    </source>
</reference>
<keyword evidence="4" id="KW-0732">Signal</keyword>
<dbReference type="GO" id="GO:0009251">
    <property type="term" value="P:glucan catabolic process"/>
    <property type="evidence" value="ECO:0007669"/>
    <property type="project" value="TreeGrafter"/>
</dbReference>
<keyword evidence="3" id="KW-0326">Glycosidase</keyword>
<accession>A0A1B9G5A8</accession>
<dbReference type="STRING" id="1296100.A0A1B9G5A8"/>
<dbReference type="GO" id="GO:0008422">
    <property type="term" value="F:beta-glucosidase activity"/>
    <property type="evidence" value="ECO:0007669"/>
    <property type="project" value="TreeGrafter"/>
</dbReference>
<dbReference type="InterPro" id="IPR050386">
    <property type="entry name" value="Glycosyl_hydrolase_5"/>
</dbReference>
<dbReference type="InterPro" id="IPR017853">
    <property type="entry name" value="GH"/>
</dbReference>
<feature type="signal peptide" evidence="4">
    <location>
        <begin position="1"/>
        <end position="23"/>
    </location>
</feature>
<dbReference type="PANTHER" id="PTHR31297:SF42">
    <property type="entry name" value="GLYCOSIDE HYDROLASE FAMILY 5 DOMAIN-CONTAINING PROTEIN"/>
    <property type="match status" value="1"/>
</dbReference>
<name>A0A1B9G5A8_9TREE</name>
<organism evidence="5">
    <name type="scientific">Kwoniella bestiolae CBS 10118</name>
    <dbReference type="NCBI Taxonomy" id="1296100"/>
    <lineage>
        <taxon>Eukaryota</taxon>
        <taxon>Fungi</taxon>
        <taxon>Dikarya</taxon>
        <taxon>Basidiomycota</taxon>
        <taxon>Agaricomycotina</taxon>
        <taxon>Tremellomycetes</taxon>
        <taxon>Tremellales</taxon>
        <taxon>Cryptococcaceae</taxon>
        <taxon>Kwoniella</taxon>
    </lineage>
</organism>
<dbReference type="GO" id="GO:0005576">
    <property type="term" value="C:extracellular region"/>
    <property type="evidence" value="ECO:0007669"/>
    <property type="project" value="TreeGrafter"/>
</dbReference>